<dbReference type="EMBL" id="DF973784">
    <property type="protein sequence ID" value="GAU39934.1"/>
    <property type="molecule type" value="Genomic_DNA"/>
</dbReference>
<organism evidence="1 2">
    <name type="scientific">Trifolium subterraneum</name>
    <name type="common">Subterranean clover</name>
    <dbReference type="NCBI Taxonomy" id="3900"/>
    <lineage>
        <taxon>Eukaryota</taxon>
        <taxon>Viridiplantae</taxon>
        <taxon>Streptophyta</taxon>
        <taxon>Embryophyta</taxon>
        <taxon>Tracheophyta</taxon>
        <taxon>Spermatophyta</taxon>
        <taxon>Magnoliopsida</taxon>
        <taxon>eudicotyledons</taxon>
        <taxon>Gunneridae</taxon>
        <taxon>Pentapetalae</taxon>
        <taxon>rosids</taxon>
        <taxon>fabids</taxon>
        <taxon>Fabales</taxon>
        <taxon>Fabaceae</taxon>
        <taxon>Papilionoideae</taxon>
        <taxon>50 kb inversion clade</taxon>
        <taxon>NPAAA clade</taxon>
        <taxon>Hologalegina</taxon>
        <taxon>IRL clade</taxon>
        <taxon>Trifolieae</taxon>
        <taxon>Trifolium</taxon>
    </lineage>
</organism>
<dbReference type="SUPFAM" id="SSF56219">
    <property type="entry name" value="DNase I-like"/>
    <property type="match status" value="1"/>
</dbReference>
<dbReference type="Gene3D" id="3.60.10.10">
    <property type="entry name" value="Endonuclease/exonuclease/phosphatase"/>
    <property type="match status" value="1"/>
</dbReference>
<evidence type="ECO:0000313" key="1">
    <source>
        <dbReference type="EMBL" id="GAU39934.1"/>
    </source>
</evidence>
<evidence type="ECO:0000313" key="2">
    <source>
        <dbReference type="Proteomes" id="UP000242715"/>
    </source>
</evidence>
<dbReference type="Proteomes" id="UP000242715">
    <property type="component" value="Unassembled WGS sequence"/>
</dbReference>
<gene>
    <name evidence="1" type="ORF">TSUD_275360</name>
</gene>
<protein>
    <recommendedName>
        <fullName evidence="3">Endonuclease/exonuclease/phosphatase domain-containing protein</fullName>
    </recommendedName>
</protein>
<evidence type="ECO:0008006" key="3">
    <source>
        <dbReference type="Google" id="ProtNLM"/>
    </source>
</evidence>
<name>A0A2Z6N4W2_TRISU</name>
<dbReference type="AlphaFoldDB" id="A0A2Z6N4W2"/>
<dbReference type="PANTHER" id="PTHR33710">
    <property type="entry name" value="BNAC02G09200D PROTEIN"/>
    <property type="match status" value="1"/>
</dbReference>
<dbReference type="InterPro" id="IPR036691">
    <property type="entry name" value="Endo/exonu/phosph_ase_sf"/>
</dbReference>
<sequence length="232" mass="27049">MKTHNDRRQNTQGYQFQHKEVAPLTHIGSRATKVLAITHFQEKCFTLSISRENVLWSHGRFIKSNEEFFLANVYAPCDIRAKQALWDALSDKIQSMGRKRVCVCAEERRSPRAGSRSMDILPFNQFIDAIFLVDLPLSGRNFTWYKGDGVTMSRLDRFLLSEEWCLDWPNCLQVAHLRGLSDHCPLLLTADEDNWGPWPSRMLKCWRDVPGYFPFVRDKWNSFQIDCWGALC</sequence>
<accession>A0A2Z6N4W2</accession>
<dbReference type="PANTHER" id="PTHR33710:SF64">
    <property type="entry name" value="ENDONUCLEASE_EXONUCLEASE_PHOSPHATASE DOMAIN-CONTAINING PROTEIN"/>
    <property type="match status" value="1"/>
</dbReference>
<reference evidence="2" key="1">
    <citation type="journal article" date="2017" name="Front. Plant Sci.">
        <title>Climate Clever Clovers: New Paradigm to Reduce the Environmental Footprint of Ruminants by Breeding Low Methanogenic Forages Utilizing Haplotype Variation.</title>
        <authorList>
            <person name="Kaur P."/>
            <person name="Appels R."/>
            <person name="Bayer P.E."/>
            <person name="Keeble-Gagnere G."/>
            <person name="Wang J."/>
            <person name="Hirakawa H."/>
            <person name="Shirasawa K."/>
            <person name="Vercoe P."/>
            <person name="Stefanova K."/>
            <person name="Durmic Z."/>
            <person name="Nichols P."/>
            <person name="Revell C."/>
            <person name="Isobe S.N."/>
            <person name="Edwards D."/>
            <person name="Erskine W."/>
        </authorList>
    </citation>
    <scope>NUCLEOTIDE SEQUENCE [LARGE SCALE GENOMIC DNA]</scope>
    <source>
        <strain evidence="2">cv. Daliak</strain>
    </source>
</reference>
<dbReference type="OrthoDB" id="1938374at2759"/>
<proteinExistence type="predicted"/>
<keyword evidence="2" id="KW-1185">Reference proteome</keyword>